<name>A0ABR4QBC4_9CEST</name>
<dbReference type="EMBL" id="JAKROA010000005">
    <property type="protein sequence ID" value="KAL5106779.1"/>
    <property type="molecule type" value="Genomic_DNA"/>
</dbReference>
<evidence type="ECO:0000313" key="2">
    <source>
        <dbReference type="Proteomes" id="UP001651158"/>
    </source>
</evidence>
<gene>
    <name evidence="1" type="ORF">TcWFU_004291</name>
</gene>
<keyword evidence="2" id="KW-1185">Reference proteome</keyword>
<organism evidence="1 2">
    <name type="scientific">Taenia crassiceps</name>
    <dbReference type="NCBI Taxonomy" id="6207"/>
    <lineage>
        <taxon>Eukaryota</taxon>
        <taxon>Metazoa</taxon>
        <taxon>Spiralia</taxon>
        <taxon>Lophotrochozoa</taxon>
        <taxon>Platyhelminthes</taxon>
        <taxon>Cestoda</taxon>
        <taxon>Eucestoda</taxon>
        <taxon>Cyclophyllidea</taxon>
        <taxon>Taeniidae</taxon>
        <taxon>Taenia</taxon>
    </lineage>
</organism>
<proteinExistence type="predicted"/>
<comment type="caution">
    <text evidence="1">The sequence shown here is derived from an EMBL/GenBank/DDBJ whole genome shotgun (WGS) entry which is preliminary data.</text>
</comment>
<accession>A0ABR4QBC4</accession>
<sequence length="81" mass="9140">MRKRAGSPSAPLLKAWVKMPMQCLFCVDPSHLRQFGLQGGFAYQFTSPYCALGCVWIFTETTTSYDVFGEDWDTATVYASR</sequence>
<dbReference type="Proteomes" id="UP001651158">
    <property type="component" value="Unassembled WGS sequence"/>
</dbReference>
<reference evidence="1 2" key="1">
    <citation type="journal article" date="2022" name="Front. Cell. Infect. Microbiol.">
        <title>The Genomes of Two Strains of Taenia crassiceps the Animal Model for the Study of Human Cysticercosis.</title>
        <authorList>
            <person name="Bobes R.J."/>
            <person name="Estrada K."/>
            <person name="Rios-Valencia D.G."/>
            <person name="Calderon-Gallegos A."/>
            <person name="de la Torre P."/>
            <person name="Carrero J.C."/>
            <person name="Sanchez-Flores A."/>
            <person name="Laclette J.P."/>
        </authorList>
    </citation>
    <scope>NUCLEOTIDE SEQUENCE [LARGE SCALE GENOMIC DNA]</scope>
    <source>
        <strain evidence="1">WFUcys</strain>
    </source>
</reference>
<protein>
    <submittedName>
        <fullName evidence="1">Uncharacterized protein</fullName>
    </submittedName>
</protein>
<evidence type="ECO:0000313" key="1">
    <source>
        <dbReference type="EMBL" id="KAL5106779.1"/>
    </source>
</evidence>